<dbReference type="Gene3D" id="3.40.50.720">
    <property type="entry name" value="NAD(P)-binding Rossmann-like Domain"/>
    <property type="match status" value="1"/>
</dbReference>
<dbReference type="OrthoDB" id="3941538at2759"/>
<evidence type="ECO:0000313" key="6">
    <source>
        <dbReference type="EMBL" id="KAF1954520.1"/>
    </source>
</evidence>
<evidence type="ECO:0000256" key="1">
    <source>
        <dbReference type="ARBA" id="ARBA00001947"/>
    </source>
</evidence>
<dbReference type="AlphaFoldDB" id="A0A6A5TRD4"/>
<evidence type="ECO:0000256" key="2">
    <source>
        <dbReference type="ARBA" id="ARBA00022723"/>
    </source>
</evidence>
<dbReference type="GO" id="GO:0008270">
    <property type="term" value="F:zinc ion binding"/>
    <property type="evidence" value="ECO:0007669"/>
    <property type="project" value="InterPro"/>
</dbReference>
<keyword evidence="2" id="KW-0479">Metal-binding</keyword>
<proteinExistence type="predicted"/>
<evidence type="ECO:0000256" key="4">
    <source>
        <dbReference type="ARBA" id="ARBA00023002"/>
    </source>
</evidence>
<comment type="cofactor">
    <cofactor evidence="1">
        <name>Zn(2+)</name>
        <dbReference type="ChEBI" id="CHEBI:29105"/>
    </cofactor>
</comment>
<keyword evidence="7" id="KW-1185">Reference proteome</keyword>
<dbReference type="InterPro" id="IPR013154">
    <property type="entry name" value="ADH-like_N"/>
</dbReference>
<dbReference type="EMBL" id="ML976998">
    <property type="protein sequence ID" value="KAF1954520.1"/>
    <property type="molecule type" value="Genomic_DNA"/>
</dbReference>
<dbReference type="Gene3D" id="3.90.180.10">
    <property type="entry name" value="Medium-chain alcohol dehydrogenases, catalytic domain"/>
    <property type="match status" value="1"/>
</dbReference>
<dbReference type="PROSITE" id="PS00059">
    <property type="entry name" value="ADH_ZINC"/>
    <property type="match status" value="1"/>
</dbReference>
<reference evidence="6" key="1">
    <citation type="journal article" date="2020" name="Stud. Mycol.">
        <title>101 Dothideomycetes genomes: a test case for predicting lifestyles and emergence of pathogens.</title>
        <authorList>
            <person name="Haridas S."/>
            <person name="Albert R."/>
            <person name="Binder M."/>
            <person name="Bloem J."/>
            <person name="Labutti K."/>
            <person name="Salamov A."/>
            <person name="Andreopoulos B."/>
            <person name="Baker S."/>
            <person name="Barry K."/>
            <person name="Bills G."/>
            <person name="Bluhm B."/>
            <person name="Cannon C."/>
            <person name="Castanera R."/>
            <person name="Culley D."/>
            <person name="Daum C."/>
            <person name="Ezra D."/>
            <person name="Gonzalez J."/>
            <person name="Henrissat B."/>
            <person name="Kuo A."/>
            <person name="Liang C."/>
            <person name="Lipzen A."/>
            <person name="Lutzoni F."/>
            <person name="Magnuson J."/>
            <person name="Mondo S."/>
            <person name="Nolan M."/>
            <person name="Ohm R."/>
            <person name="Pangilinan J."/>
            <person name="Park H.-J."/>
            <person name="Ramirez L."/>
            <person name="Alfaro M."/>
            <person name="Sun H."/>
            <person name="Tritt A."/>
            <person name="Yoshinaga Y."/>
            <person name="Zwiers L.-H."/>
            <person name="Turgeon B."/>
            <person name="Goodwin S."/>
            <person name="Spatafora J."/>
            <person name="Crous P."/>
            <person name="Grigoriev I."/>
        </authorList>
    </citation>
    <scope>NUCLEOTIDE SEQUENCE</scope>
    <source>
        <strain evidence="6">CBS 675.92</strain>
    </source>
</reference>
<keyword evidence="3" id="KW-0862">Zinc</keyword>
<dbReference type="InterPro" id="IPR036291">
    <property type="entry name" value="NAD(P)-bd_dom_sf"/>
</dbReference>
<dbReference type="SUPFAM" id="SSF50129">
    <property type="entry name" value="GroES-like"/>
    <property type="match status" value="1"/>
</dbReference>
<evidence type="ECO:0000259" key="5">
    <source>
        <dbReference type="Pfam" id="PF08240"/>
    </source>
</evidence>
<dbReference type="Proteomes" id="UP000800035">
    <property type="component" value="Unassembled WGS sequence"/>
</dbReference>
<evidence type="ECO:0000256" key="3">
    <source>
        <dbReference type="ARBA" id="ARBA00022833"/>
    </source>
</evidence>
<sequence>MALAQGAYKAEQAIGHGDNAITAQDITNPDIADAAGAGKMKALAWMGKNTVEIIEVSKPKLVEPRDVIVKVTGSTVCGSDLHLLHGSVVELQKGDILGHEFCGIVDEIGSEVTNLKKGQRVVASFQIACGSCFYCKQKLSSQCEKTNSNTIENAMYGGRTAGMFGYSHFTGGFAGGQAEFTRVPYGDVNLLPLPDDVPDEKGLYLSDVLATSWHAVVDTGVKKGDTVAIWGAGPIGQMAADFSLLNGAAKVIMIDQNWRLEYIKKKYPNVETIDFTALAKGESVTSKLKEMCNNRGPDVSIECAAGEYAKGWAHYFEIMLGLETDTSEIVNEMITSTRNFGRCGITGVYVGFTNHFNIGSLMERGIRLIGNGQAPVHLYWESLLKMIQDKQIDPLKMVSHRVRLEDLDKVYMRFENKDDGMQKVFAETRWSAPACEGSPELKRF</sequence>
<dbReference type="SUPFAM" id="SSF51735">
    <property type="entry name" value="NAD(P)-binding Rossmann-fold domains"/>
    <property type="match status" value="1"/>
</dbReference>
<name>A0A6A5TRD4_9PLEO</name>
<gene>
    <name evidence="6" type="ORF">CC80DRAFT_119656</name>
</gene>
<dbReference type="CDD" id="cd08283">
    <property type="entry name" value="FDH_like_1"/>
    <property type="match status" value="1"/>
</dbReference>
<dbReference type="GO" id="GO:0016491">
    <property type="term" value="F:oxidoreductase activity"/>
    <property type="evidence" value="ECO:0007669"/>
    <property type="project" value="UniProtKB-KW"/>
</dbReference>
<feature type="domain" description="Alcohol dehydrogenase-like N-terminal" evidence="5">
    <location>
        <begin position="64"/>
        <end position="194"/>
    </location>
</feature>
<dbReference type="PANTHER" id="PTHR42813:SF1">
    <property type="entry name" value="DEHYDROGENASE, PUTATIVE (AFU_ORTHOLOGUE AFUA_5G03930)-RELATED"/>
    <property type="match status" value="1"/>
</dbReference>
<dbReference type="PANTHER" id="PTHR42813">
    <property type="entry name" value="ZINC-TYPE ALCOHOL DEHYDROGENASE-LIKE"/>
    <property type="match status" value="1"/>
</dbReference>
<dbReference type="Pfam" id="PF08240">
    <property type="entry name" value="ADH_N"/>
    <property type="match status" value="1"/>
</dbReference>
<protein>
    <submittedName>
        <fullName evidence="6">S-glutathione dehydrogenase</fullName>
    </submittedName>
</protein>
<dbReference type="InterPro" id="IPR002328">
    <property type="entry name" value="ADH_Zn_CS"/>
</dbReference>
<accession>A0A6A5TRD4</accession>
<dbReference type="InterPro" id="IPR011032">
    <property type="entry name" value="GroES-like_sf"/>
</dbReference>
<evidence type="ECO:0000313" key="7">
    <source>
        <dbReference type="Proteomes" id="UP000800035"/>
    </source>
</evidence>
<keyword evidence="4" id="KW-0560">Oxidoreductase</keyword>
<organism evidence="6 7">
    <name type="scientific">Byssothecium circinans</name>
    <dbReference type="NCBI Taxonomy" id="147558"/>
    <lineage>
        <taxon>Eukaryota</taxon>
        <taxon>Fungi</taxon>
        <taxon>Dikarya</taxon>
        <taxon>Ascomycota</taxon>
        <taxon>Pezizomycotina</taxon>
        <taxon>Dothideomycetes</taxon>
        <taxon>Pleosporomycetidae</taxon>
        <taxon>Pleosporales</taxon>
        <taxon>Massarineae</taxon>
        <taxon>Massarinaceae</taxon>
        <taxon>Byssothecium</taxon>
    </lineage>
</organism>